<accession>A0ABV7LR83</accession>
<organism evidence="8 9">
    <name type="scientific">Litchfieldella rifensis</name>
    <dbReference type="NCBI Taxonomy" id="762643"/>
    <lineage>
        <taxon>Bacteria</taxon>
        <taxon>Pseudomonadati</taxon>
        <taxon>Pseudomonadota</taxon>
        <taxon>Gammaproteobacteria</taxon>
        <taxon>Oceanospirillales</taxon>
        <taxon>Halomonadaceae</taxon>
        <taxon>Litchfieldella</taxon>
    </lineage>
</organism>
<comment type="cofactor">
    <cofactor evidence="1">
        <name>Fe cation</name>
        <dbReference type="ChEBI" id="CHEBI:24875"/>
    </cofactor>
</comment>
<sequence>MTPMSAPRLDDPLAPAREATADMLAKRERNFSLPQPFYNDARLFALDMQEIFEKEWLFAGMTCEIPTKGSFMTLEVGDNPVIIVRGNDGAVHGFHNVCRHRGSRLCVKDKGKVAKLVCPYHQWTYELDGRLLFAGSDMGENFDLGAYGLKPIHVKTAGGYIFISLAEQPLVIDDFLVTLEHYLSPYDMDNVKVAVESSIVEQANWKLVIENNRECYHCNGAHPELLNSLQEFDDTDDPRATPAYKALVERKQADWDAENVPWQLKRFGKRNRLTRTPLLDGTVSMTMDGQPACKKLMGRLTSPDMGSLRILHLPNSWNHFMGDHAVVFRVMPLGPQQTVVTTKWLVHKDAVEGVDYDPVQMRKVWDATNDQDRRLAEENQRGINSKAYQPGPYSETYEFGVIDFIDWYSERLQENLGHTAPHLQLARG</sequence>
<dbReference type="RefSeq" id="WP_386775002.1">
    <property type="nucleotide sequence ID" value="NZ_JBHRUG010000027.1"/>
</dbReference>
<dbReference type="Proteomes" id="UP001595579">
    <property type="component" value="Unassembled WGS sequence"/>
</dbReference>
<evidence type="ECO:0000256" key="3">
    <source>
        <dbReference type="ARBA" id="ARBA00022723"/>
    </source>
</evidence>
<evidence type="ECO:0000256" key="5">
    <source>
        <dbReference type="ARBA" id="ARBA00023004"/>
    </source>
</evidence>
<dbReference type="CDD" id="cd03469">
    <property type="entry name" value="Rieske_RO_Alpha_N"/>
    <property type="match status" value="1"/>
</dbReference>
<dbReference type="PRINTS" id="PR00090">
    <property type="entry name" value="RNGDIOXGNASE"/>
</dbReference>
<gene>
    <name evidence="8" type="ORF">ACFOEV_14155</name>
</gene>
<evidence type="ECO:0000313" key="9">
    <source>
        <dbReference type="Proteomes" id="UP001595579"/>
    </source>
</evidence>
<dbReference type="InterPro" id="IPR001663">
    <property type="entry name" value="Rng_hydr_dOase-A"/>
</dbReference>
<reference evidence="9" key="1">
    <citation type="journal article" date="2019" name="Int. J. Syst. Evol. Microbiol.">
        <title>The Global Catalogue of Microorganisms (GCM) 10K type strain sequencing project: providing services to taxonomists for standard genome sequencing and annotation.</title>
        <authorList>
            <consortium name="The Broad Institute Genomics Platform"/>
            <consortium name="The Broad Institute Genome Sequencing Center for Infectious Disease"/>
            <person name="Wu L."/>
            <person name="Ma J."/>
        </authorList>
    </citation>
    <scope>NUCLEOTIDE SEQUENCE [LARGE SCALE GENOMIC DNA]</scope>
    <source>
        <strain evidence="9">CECT 7698</strain>
    </source>
</reference>
<evidence type="ECO:0000256" key="6">
    <source>
        <dbReference type="ARBA" id="ARBA00023014"/>
    </source>
</evidence>
<keyword evidence="3" id="KW-0479">Metal-binding</keyword>
<dbReference type="Pfam" id="PF00848">
    <property type="entry name" value="Ring_hydroxyl_A"/>
    <property type="match status" value="1"/>
</dbReference>
<evidence type="ECO:0000313" key="8">
    <source>
        <dbReference type="EMBL" id="MFC3284741.1"/>
    </source>
</evidence>
<keyword evidence="4" id="KW-0560">Oxidoreductase</keyword>
<dbReference type="Pfam" id="PF00355">
    <property type="entry name" value="Rieske"/>
    <property type="match status" value="1"/>
</dbReference>
<dbReference type="InterPro" id="IPR036922">
    <property type="entry name" value="Rieske_2Fe-2S_sf"/>
</dbReference>
<dbReference type="Gene3D" id="2.102.10.10">
    <property type="entry name" value="Rieske [2Fe-2S] iron-sulphur domain"/>
    <property type="match status" value="1"/>
</dbReference>
<protein>
    <submittedName>
        <fullName evidence="8">SRPBCC family protein</fullName>
    </submittedName>
</protein>
<dbReference type="EMBL" id="JBHRUG010000027">
    <property type="protein sequence ID" value="MFC3284741.1"/>
    <property type="molecule type" value="Genomic_DNA"/>
</dbReference>
<keyword evidence="5" id="KW-0408">Iron</keyword>
<dbReference type="PROSITE" id="PS51296">
    <property type="entry name" value="RIESKE"/>
    <property type="match status" value="1"/>
</dbReference>
<comment type="caution">
    <text evidence="8">The sequence shown here is derived from an EMBL/GenBank/DDBJ whole genome shotgun (WGS) entry which is preliminary data.</text>
</comment>
<evidence type="ECO:0000256" key="2">
    <source>
        <dbReference type="ARBA" id="ARBA00022714"/>
    </source>
</evidence>
<name>A0ABV7LR83_9GAMM</name>
<dbReference type="PANTHER" id="PTHR43756">
    <property type="entry name" value="CHOLINE MONOOXYGENASE, CHLOROPLASTIC"/>
    <property type="match status" value="1"/>
</dbReference>
<dbReference type="Gene3D" id="3.90.380.10">
    <property type="entry name" value="Naphthalene 1,2-dioxygenase Alpha Subunit, Chain A, domain 1"/>
    <property type="match status" value="1"/>
</dbReference>
<dbReference type="InterPro" id="IPR015879">
    <property type="entry name" value="Ring_hydroxy_dOase_asu_C_dom"/>
</dbReference>
<dbReference type="SUPFAM" id="SSF50022">
    <property type="entry name" value="ISP domain"/>
    <property type="match status" value="1"/>
</dbReference>
<evidence type="ECO:0000256" key="1">
    <source>
        <dbReference type="ARBA" id="ARBA00001962"/>
    </source>
</evidence>
<evidence type="ECO:0000256" key="4">
    <source>
        <dbReference type="ARBA" id="ARBA00023002"/>
    </source>
</evidence>
<evidence type="ECO:0000259" key="7">
    <source>
        <dbReference type="PROSITE" id="PS51296"/>
    </source>
</evidence>
<keyword evidence="2" id="KW-0001">2Fe-2S</keyword>
<dbReference type="InterPro" id="IPR017941">
    <property type="entry name" value="Rieske_2Fe-2S"/>
</dbReference>
<feature type="domain" description="Rieske" evidence="7">
    <location>
        <begin position="56"/>
        <end position="163"/>
    </location>
</feature>
<keyword evidence="9" id="KW-1185">Reference proteome</keyword>
<keyword evidence="6" id="KW-0411">Iron-sulfur</keyword>
<dbReference type="CDD" id="cd08884">
    <property type="entry name" value="RHO_alpha_C_GbcA-like"/>
    <property type="match status" value="1"/>
</dbReference>
<proteinExistence type="predicted"/>
<dbReference type="SUPFAM" id="SSF55961">
    <property type="entry name" value="Bet v1-like"/>
    <property type="match status" value="1"/>
</dbReference>
<dbReference type="PANTHER" id="PTHR43756:SF5">
    <property type="entry name" value="CHOLINE MONOOXYGENASE, CHLOROPLASTIC"/>
    <property type="match status" value="1"/>
</dbReference>